<dbReference type="EMBL" id="CP089279">
    <property type="protein sequence ID" value="USP81213.1"/>
    <property type="molecule type" value="Genomic_DNA"/>
</dbReference>
<organism evidence="3 4">
    <name type="scientific">Curvularia clavata</name>
    <dbReference type="NCBI Taxonomy" id="95742"/>
    <lineage>
        <taxon>Eukaryota</taxon>
        <taxon>Fungi</taxon>
        <taxon>Dikarya</taxon>
        <taxon>Ascomycota</taxon>
        <taxon>Pezizomycotina</taxon>
        <taxon>Dothideomycetes</taxon>
        <taxon>Pleosporomycetidae</taxon>
        <taxon>Pleosporales</taxon>
        <taxon>Pleosporineae</taxon>
        <taxon>Pleosporaceae</taxon>
        <taxon>Curvularia</taxon>
    </lineage>
</organism>
<evidence type="ECO:0000313" key="4">
    <source>
        <dbReference type="Proteomes" id="UP001056012"/>
    </source>
</evidence>
<dbReference type="Pfam" id="PF10615">
    <property type="entry name" value="DUF2470"/>
    <property type="match status" value="1"/>
</dbReference>
<dbReference type="VEuPathDB" id="FungiDB:yc1106_08487"/>
<dbReference type="AlphaFoldDB" id="A0A9Q8ZJE7"/>
<sequence length="225" mass="25684">MATKEATDGATKQRIIKHMNADHHDSIRRYVEAYAARSMFQSRDAQMVDIDLDKMVFSCGGQQAVIGLDPPMKTLREARERLVKMDSDALQTLGRSDITITKFVPASARPGHLWNFTQALLAFVLLPRAANWRPGSLLYDHVLFMVPWLANFAAKYGLLIFMMMIAIHSIETVIMVKKMAKHGCTFLDAVWWKWVGTCFVEGITAFWRLDALIEEKRRAKEAKKH</sequence>
<keyword evidence="1" id="KW-0812">Transmembrane</keyword>
<evidence type="ECO:0000259" key="2">
    <source>
        <dbReference type="Pfam" id="PF10615"/>
    </source>
</evidence>
<dbReference type="PANTHER" id="PTHR37783:SF1">
    <property type="entry name" value="MEMBRANE PROTEIN, PUTATIVE (AFU_ORTHOLOGUE AFUA_1G04315)-RELATED"/>
    <property type="match status" value="1"/>
</dbReference>
<gene>
    <name evidence="3" type="ORF">yc1106_08487</name>
</gene>
<dbReference type="PANTHER" id="PTHR37783">
    <property type="entry name" value="MEMBRANE PROTEIN, PUTATIVE (AFU_ORTHOLOGUE AFUA_1G04315)-RELATED"/>
    <property type="match status" value="1"/>
</dbReference>
<dbReference type="Proteomes" id="UP001056012">
    <property type="component" value="Chromosome 6"/>
</dbReference>
<protein>
    <recommendedName>
        <fullName evidence="2">DUF2470 domain-containing protein</fullName>
    </recommendedName>
</protein>
<evidence type="ECO:0000256" key="1">
    <source>
        <dbReference type="SAM" id="Phobius"/>
    </source>
</evidence>
<keyword evidence="4" id="KW-1185">Reference proteome</keyword>
<accession>A0A9Q8ZJE7</accession>
<dbReference type="SUPFAM" id="SSF50475">
    <property type="entry name" value="FMN-binding split barrel"/>
    <property type="match status" value="1"/>
</dbReference>
<evidence type="ECO:0000313" key="3">
    <source>
        <dbReference type="EMBL" id="USP81213.1"/>
    </source>
</evidence>
<dbReference type="InterPro" id="IPR037119">
    <property type="entry name" value="Haem_oxidase_HugZ-like_sf"/>
</dbReference>
<proteinExistence type="predicted"/>
<keyword evidence="1" id="KW-0472">Membrane</keyword>
<keyword evidence="1" id="KW-1133">Transmembrane helix</keyword>
<dbReference type="Gene3D" id="3.20.180.10">
    <property type="entry name" value="PNP-oxidase-like"/>
    <property type="match status" value="1"/>
</dbReference>
<dbReference type="InterPro" id="IPR019595">
    <property type="entry name" value="DUF2470"/>
</dbReference>
<reference evidence="3" key="1">
    <citation type="submission" date="2021-12" db="EMBL/GenBank/DDBJ databases">
        <title>Curvularia clavata genome.</title>
        <authorList>
            <person name="Cao Y."/>
        </authorList>
    </citation>
    <scope>NUCLEOTIDE SEQUENCE</scope>
    <source>
        <strain evidence="3">Yc1106</strain>
    </source>
</reference>
<name>A0A9Q8ZJE7_CURCL</name>
<feature type="domain" description="DUF2470" evidence="2">
    <location>
        <begin position="12"/>
        <end position="85"/>
    </location>
</feature>
<dbReference type="OrthoDB" id="5553410at2759"/>
<feature type="transmembrane region" description="Helical" evidence="1">
    <location>
        <begin position="142"/>
        <end position="167"/>
    </location>
</feature>